<comment type="caution">
    <text evidence="1">The sequence shown here is derived from an EMBL/GenBank/DDBJ whole genome shotgun (WGS) entry which is preliminary data.</text>
</comment>
<accession>A0A4U3L026</accession>
<protein>
    <recommendedName>
        <fullName evidence="3">FAD-binding domain-containing protein</fullName>
    </recommendedName>
</protein>
<dbReference type="Gene3D" id="3.50.50.60">
    <property type="entry name" value="FAD/NAD(P)-binding domain"/>
    <property type="match status" value="1"/>
</dbReference>
<reference evidence="1 2" key="1">
    <citation type="submission" date="2019-05" db="EMBL/GenBank/DDBJ databases">
        <title>Panacibacter sp. strain 17mud1-8 Genome sequencing and assembly.</title>
        <authorList>
            <person name="Chhetri G."/>
        </authorList>
    </citation>
    <scope>NUCLEOTIDE SEQUENCE [LARGE SCALE GENOMIC DNA]</scope>
    <source>
        <strain evidence="1 2">17mud1-8</strain>
    </source>
</reference>
<evidence type="ECO:0000313" key="2">
    <source>
        <dbReference type="Proteomes" id="UP000305848"/>
    </source>
</evidence>
<sequence>MRSEFENAGWKCAELLSKINTAPDFYFDVVSQIRMSYWSKDRITLVGDACDCPSLLSGQGSTLAMVGAYILAGELKEENGNYKAAFERYENIFKPFIERKQNIAQTFARSLVPKSKLGIWLRNTFTNLMFLPFVSRLFIKQFINDKLKLKTY</sequence>
<name>A0A4U3L026_9BACT</name>
<proteinExistence type="predicted"/>
<keyword evidence="2" id="KW-1185">Reference proteome</keyword>
<dbReference type="InterPro" id="IPR036188">
    <property type="entry name" value="FAD/NAD-bd_sf"/>
</dbReference>
<dbReference type="OrthoDB" id="9766816at2"/>
<dbReference type="PANTHER" id="PTHR46865">
    <property type="entry name" value="OXIDOREDUCTASE-RELATED"/>
    <property type="match status" value="1"/>
</dbReference>
<dbReference type="SUPFAM" id="SSF51905">
    <property type="entry name" value="FAD/NAD(P)-binding domain"/>
    <property type="match status" value="1"/>
</dbReference>
<gene>
    <name evidence="1" type="ORF">FC093_14195</name>
</gene>
<evidence type="ECO:0000313" key="1">
    <source>
        <dbReference type="EMBL" id="TKK67444.1"/>
    </source>
</evidence>
<evidence type="ECO:0008006" key="3">
    <source>
        <dbReference type="Google" id="ProtNLM"/>
    </source>
</evidence>
<dbReference type="AlphaFoldDB" id="A0A4U3L026"/>
<dbReference type="PANTHER" id="PTHR46865:SF2">
    <property type="entry name" value="MONOOXYGENASE"/>
    <property type="match status" value="1"/>
</dbReference>
<dbReference type="Proteomes" id="UP000305848">
    <property type="component" value="Unassembled WGS sequence"/>
</dbReference>
<dbReference type="RefSeq" id="WP_137262460.1">
    <property type="nucleotide sequence ID" value="NZ_SZQL01000011.1"/>
</dbReference>
<dbReference type="InterPro" id="IPR051704">
    <property type="entry name" value="FAD_aromatic-hydroxylase"/>
</dbReference>
<dbReference type="EMBL" id="SZQL01000011">
    <property type="protein sequence ID" value="TKK67444.1"/>
    <property type="molecule type" value="Genomic_DNA"/>
</dbReference>
<organism evidence="1 2">
    <name type="scientific">Ilyomonas limi</name>
    <dbReference type="NCBI Taxonomy" id="2575867"/>
    <lineage>
        <taxon>Bacteria</taxon>
        <taxon>Pseudomonadati</taxon>
        <taxon>Bacteroidota</taxon>
        <taxon>Chitinophagia</taxon>
        <taxon>Chitinophagales</taxon>
        <taxon>Chitinophagaceae</taxon>
        <taxon>Ilyomonas</taxon>
    </lineage>
</organism>